<dbReference type="EMBL" id="JAACJP010000022">
    <property type="protein sequence ID" value="KAF5377860.1"/>
    <property type="molecule type" value="Genomic_DNA"/>
</dbReference>
<keyword evidence="5" id="KW-0274">FAD</keyword>
<keyword evidence="10" id="KW-1185">Reference proteome</keyword>
<dbReference type="PROSITE" id="PS00624">
    <property type="entry name" value="GMC_OXRED_2"/>
    <property type="match status" value="1"/>
</dbReference>
<name>A0A8H5H761_9AGAR</name>
<evidence type="ECO:0000313" key="9">
    <source>
        <dbReference type="EMBL" id="KAF5377860.1"/>
    </source>
</evidence>
<comment type="cofactor">
    <cofactor evidence="1">
        <name>FAD</name>
        <dbReference type="ChEBI" id="CHEBI:57692"/>
    </cofactor>
</comment>
<evidence type="ECO:0000256" key="4">
    <source>
        <dbReference type="ARBA" id="ARBA00022729"/>
    </source>
</evidence>
<dbReference type="InterPro" id="IPR036188">
    <property type="entry name" value="FAD/NAD-bd_sf"/>
</dbReference>
<comment type="similarity">
    <text evidence="2">Belongs to the GMC oxidoreductase family.</text>
</comment>
<dbReference type="PANTHER" id="PTHR11552:SF201">
    <property type="entry name" value="GLUCOSE-METHANOL-CHOLINE OXIDOREDUCTASE N-TERMINAL DOMAIN-CONTAINING PROTEIN"/>
    <property type="match status" value="1"/>
</dbReference>
<accession>A0A8H5H761</accession>
<evidence type="ECO:0000256" key="1">
    <source>
        <dbReference type="ARBA" id="ARBA00001974"/>
    </source>
</evidence>
<evidence type="ECO:0000256" key="6">
    <source>
        <dbReference type="ARBA" id="ARBA00023002"/>
    </source>
</evidence>
<dbReference type="InterPro" id="IPR007867">
    <property type="entry name" value="GMC_OxRtase_C"/>
</dbReference>
<protein>
    <recommendedName>
        <fullName evidence="8">Glucose-methanol-choline oxidoreductase N-terminal domain-containing protein</fullName>
    </recommendedName>
</protein>
<gene>
    <name evidence="9" type="ORF">D9615_006743</name>
</gene>
<dbReference type="Proteomes" id="UP000565441">
    <property type="component" value="Unassembled WGS sequence"/>
</dbReference>
<reference evidence="9 10" key="1">
    <citation type="journal article" date="2020" name="ISME J.">
        <title>Uncovering the hidden diversity of litter-decomposition mechanisms in mushroom-forming fungi.</title>
        <authorList>
            <person name="Floudas D."/>
            <person name="Bentzer J."/>
            <person name="Ahren D."/>
            <person name="Johansson T."/>
            <person name="Persson P."/>
            <person name="Tunlid A."/>
        </authorList>
    </citation>
    <scope>NUCLEOTIDE SEQUENCE [LARGE SCALE GENOMIC DNA]</scope>
    <source>
        <strain evidence="9 10">CBS 661.87</strain>
    </source>
</reference>
<comment type="caution">
    <text evidence="9">The sequence shown here is derived from an EMBL/GenBank/DDBJ whole genome shotgun (WGS) entry which is preliminary data.</text>
</comment>
<dbReference type="OrthoDB" id="269227at2759"/>
<keyword evidence="4" id="KW-0732">Signal</keyword>
<sequence>MNYLPAQIRALRAVYLATVVMFGQLKRLGLFAVLTVLVAHPSVAAIVERAEDLPGLEYDFIIVGGEQTFTGIQSRLHANPITGGTAGLVVANRLSENPNHSVLVIEAGGSNLNLFNSKVPFFNGRLFKTRADWNYTTAAMAGLGGRSMNYPQGHVLGGTSTMNGLAYTRGSSDNYDQYAKLTKDTGWSWNNIQPYLRKNERWTEPADHHNTTGQFDPAVHGFQGINAVSLPGFMYAFDHRVIQATSELPGEFPFNLDMNSGNQIGIGWTQSTIKGGERSSSATSYLAPRFVERKNLHVLIHARVTRVLQTGKRKGLPVFKGVEFTCDANSGPRRKVTARKEVILSGGAVGTPHILQHSGIGDSTLLSKVGVKPLVHLPSVGQNLTDHPFVANTWLVNSTDTFETALRNSTIMEQQVREWNETRTGPYAASTFNVAGWLRVPGNATIFHRFRDPSAGPRTAHFEFIIANGMTRLPLPPTGNFMVIGTVVLTPLSRGTVLISSNDPFDPPTVNPNLMDSDFDMFVMREAIRSARRFAQAPVFSDYVFRLEDTAVTDTELDSFIRRAAITVSHAVGTASMSPKGANYGVVDPDLRVKKVRGLRVVDASVIPLVPAAHTQAATMSSTPRCMTRAAIDEATALSVDCHAWTAVAVLGVTRLVINAPHSVDNMLALVFRRPVIRFARLYSTCIADTPPLKEPGKRMSRKIQTLNRDLLTASDFVDLSHLRHPSIQLHTGSAQFRYMFSNHGIGKPFPPNTRGFLYWHHDPSLPPTSAGIRFRLVPEPDPNLFSTGTDLLYPNAMPWSIDLVKLDRQIVYASIKAKLITDRLVDTASFESLEKRTANHKWNSTFIHKLDQPFALDIASQSNTILIISPTRWGKALLPNFIRDWRASVRSVPYTGRILVRFELSPFPEHARPAPRPPVIVLRVLKILSPIKVILPQYDMYVPMPVEGALLEKKIQGGLSNRVFSIDLERAAKYHRDLNILVDVTMLTAPHVPSPDPHPNMHETDVIFLLGAVTTLLNPVGPSSAEKLFRRLDFDLCIPRALCSET</sequence>
<proteinExistence type="inferred from homology"/>
<dbReference type="Gene3D" id="3.50.50.60">
    <property type="entry name" value="FAD/NAD(P)-binding domain"/>
    <property type="match status" value="1"/>
</dbReference>
<dbReference type="InterPro" id="IPR012132">
    <property type="entry name" value="GMC_OxRdtase"/>
</dbReference>
<evidence type="ECO:0000256" key="7">
    <source>
        <dbReference type="ARBA" id="ARBA00023180"/>
    </source>
</evidence>
<dbReference type="InterPro" id="IPR000172">
    <property type="entry name" value="GMC_OxRdtase_N"/>
</dbReference>
<evidence type="ECO:0000256" key="3">
    <source>
        <dbReference type="ARBA" id="ARBA00022630"/>
    </source>
</evidence>
<dbReference type="GO" id="GO:0016614">
    <property type="term" value="F:oxidoreductase activity, acting on CH-OH group of donors"/>
    <property type="evidence" value="ECO:0007669"/>
    <property type="project" value="InterPro"/>
</dbReference>
<feature type="domain" description="Glucose-methanol-choline oxidoreductase N-terminal" evidence="8">
    <location>
        <begin position="347"/>
        <end position="361"/>
    </location>
</feature>
<organism evidence="9 10">
    <name type="scientific">Tricholomella constricta</name>
    <dbReference type="NCBI Taxonomy" id="117010"/>
    <lineage>
        <taxon>Eukaryota</taxon>
        <taxon>Fungi</taxon>
        <taxon>Dikarya</taxon>
        <taxon>Basidiomycota</taxon>
        <taxon>Agaricomycotina</taxon>
        <taxon>Agaricomycetes</taxon>
        <taxon>Agaricomycetidae</taxon>
        <taxon>Agaricales</taxon>
        <taxon>Tricholomatineae</taxon>
        <taxon>Lyophyllaceae</taxon>
        <taxon>Tricholomella</taxon>
    </lineage>
</organism>
<evidence type="ECO:0000259" key="8">
    <source>
        <dbReference type="PROSITE" id="PS00624"/>
    </source>
</evidence>
<dbReference type="AlphaFoldDB" id="A0A8H5H761"/>
<dbReference type="Pfam" id="PF00732">
    <property type="entry name" value="GMC_oxred_N"/>
    <property type="match status" value="1"/>
</dbReference>
<dbReference type="GO" id="GO:0050660">
    <property type="term" value="F:flavin adenine dinucleotide binding"/>
    <property type="evidence" value="ECO:0007669"/>
    <property type="project" value="InterPro"/>
</dbReference>
<dbReference type="SUPFAM" id="SSF54373">
    <property type="entry name" value="FAD-linked reductases, C-terminal domain"/>
    <property type="match status" value="1"/>
</dbReference>
<evidence type="ECO:0000256" key="5">
    <source>
        <dbReference type="ARBA" id="ARBA00022827"/>
    </source>
</evidence>
<dbReference type="SUPFAM" id="SSF51905">
    <property type="entry name" value="FAD/NAD(P)-binding domain"/>
    <property type="match status" value="1"/>
</dbReference>
<keyword evidence="6" id="KW-0560">Oxidoreductase</keyword>
<dbReference type="Pfam" id="PF05199">
    <property type="entry name" value="GMC_oxred_C"/>
    <property type="match status" value="1"/>
</dbReference>
<dbReference type="Gene3D" id="3.30.560.10">
    <property type="entry name" value="Glucose Oxidase, domain 3"/>
    <property type="match status" value="1"/>
</dbReference>
<dbReference type="PANTHER" id="PTHR11552">
    <property type="entry name" value="GLUCOSE-METHANOL-CHOLINE GMC OXIDOREDUCTASE"/>
    <property type="match status" value="1"/>
</dbReference>
<keyword evidence="7" id="KW-0325">Glycoprotein</keyword>
<evidence type="ECO:0000256" key="2">
    <source>
        <dbReference type="ARBA" id="ARBA00010790"/>
    </source>
</evidence>
<evidence type="ECO:0000313" key="10">
    <source>
        <dbReference type="Proteomes" id="UP000565441"/>
    </source>
</evidence>
<keyword evidence="3" id="KW-0285">Flavoprotein</keyword>